<dbReference type="RefSeq" id="WP_340340056.1">
    <property type="nucleotide sequence ID" value="NZ_JBBKZS010000052.1"/>
</dbReference>
<proteinExistence type="predicted"/>
<sequence>MALIDSWSRRRQRDRGSPCEVVDKDEREVEISGTSETRLVNELPPEIDRALVAKGYKGKLGVPALNYAGA</sequence>
<keyword evidence="3" id="KW-1185">Reference proteome</keyword>
<feature type="compositionally biased region" description="Basic and acidic residues" evidence="1">
    <location>
        <begin position="14"/>
        <end position="28"/>
    </location>
</feature>
<accession>A0ABU8XJY7</accession>
<gene>
    <name evidence="2" type="ORF">WKW79_36175</name>
</gene>
<evidence type="ECO:0000313" key="2">
    <source>
        <dbReference type="EMBL" id="MEJ8860024.1"/>
    </source>
</evidence>
<protein>
    <submittedName>
        <fullName evidence="2">Uncharacterized protein</fullName>
    </submittedName>
</protein>
<dbReference type="Proteomes" id="UP001367030">
    <property type="component" value="Unassembled WGS sequence"/>
</dbReference>
<dbReference type="EMBL" id="JBBKZS010000052">
    <property type="protein sequence ID" value="MEJ8860024.1"/>
    <property type="molecule type" value="Genomic_DNA"/>
</dbReference>
<organism evidence="2 3">
    <name type="scientific">Variovorax robiniae</name>
    <dbReference type="NCBI Taxonomy" id="1836199"/>
    <lineage>
        <taxon>Bacteria</taxon>
        <taxon>Pseudomonadati</taxon>
        <taxon>Pseudomonadota</taxon>
        <taxon>Betaproteobacteria</taxon>
        <taxon>Burkholderiales</taxon>
        <taxon>Comamonadaceae</taxon>
        <taxon>Variovorax</taxon>
    </lineage>
</organism>
<feature type="region of interest" description="Disordered" evidence="1">
    <location>
        <begin position="1"/>
        <end position="28"/>
    </location>
</feature>
<evidence type="ECO:0000313" key="3">
    <source>
        <dbReference type="Proteomes" id="UP001367030"/>
    </source>
</evidence>
<name>A0ABU8XJY7_9BURK</name>
<reference evidence="2 3" key="1">
    <citation type="submission" date="2024-03" db="EMBL/GenBank/DDBJ databases">
        <title>Novel species of the genus Variovorax.</title>
        <authorList>
            <person name="Liu Q."/>
            <person name="Xin Y.-H."/>
        </authorList>
    </citation>
    <scope>NUCLEOTIDE SEQUENCE [LARGE SCALE GENOMIC DNA]</scope>
    <source>
        <strain evidence="2 3">KACC 18901</strain>
    </source>
</reference>
<comment type="caution">
    <text evidence="2">The sequence shown here is derived from an EMBL/GenBank/DDBJ whole genome shotgun (WGS) entry which is preliminary data.</text>
</comment>
<evidence type="ECO:0000256" key="1">
    <source>
        <dbReference type="SAM" id="MobiDB-lite"/>
    </source>
</evidence>